<comment type="similarity">
    <text evidence="2">Belongs to the oxygen-dependent FAD-linked oxidoreductase family.</text>
</comment>
<dbReference type="InterPro" id="IPR036318">
    <property type="entry name" value="FAD-bd_PCMH-like_sf"/>
</dbReference>
<evidence type="ECO:0000256" key="5">
    <source>
        <dbReference type="ARBA" id="ARBA00023002"/>
    </source>
</evidence>
<dbReference type="Gene3D" id="3.30.465.10">
    <property type="match status" value="2"/>
</dbReference>
<dbReference type="InterPro" id="IPR016167">
    <property type="entry name" value="FAD-bd_PCMH_sub1"/>
</dbReference>
<accession>A0A1I6E1R3</accession>
<dbReference type="GO" id="GO:0016491">
    <property type="term" value="F:oxidoreductase activity"/>
    <property type="evidence" value="ECO:0007669"/>
    <property type="project" value="UniProtKB-KW"/>
</dbReference>
<reference evidence="8" key="1">
    <citation type="submission" date="2016-10" db="EMBL/GenBank/DDBJ databases">
        <authorList>
            <person name="Varghese N."/>
            <person name="Submissions S."/>
        </authorList>
    </citation>
    <scope>NUCLEOTIDE SEQUENCE [LARGE SCALE GENOMIC DNA]</scope>
    <source>
        <strain evidence="8">DSM 44232</strain>
    </source>
</reference>
<dbReference type="InterPro" id="IPR016169">
    <property type="entry name" value="FAD-bd_PCMH_sub2"/>
</dbReference>
<dbReference type="InterPro" id="IPR016166">
    <property type="entry name" value="FAD-bd_PCMH"/>
</dbReference>
<sequence length="333" mass="36117">MSMHIFYPGDTGYDEERSGFQTGLRHEPQVIFAVENARDVEEAVGYAETHGHEYSVQSTGHGLTTATTGVLISTRRMNKVEIDPGSRTARAEAGAVWQQVIEKAAPHGLAPLSGDASDVGVAGYTLGGGFSVLAREFGFATDRVRKIEKTGDVVTALEFELLPIDQVHAGEMFFEAQHAPEVFEAFHSWDLPGHVTPTLTTLGDVVRITFASTKPFGIDHLRVAPTLKEEFSAKPFAQAAGKPLPPHAYQGDNVLLNDLPLEALHNAREAAANSSAEIFLGVLPLGGALRTEATHLVKLISPRLGVEKQHEEVFDQVRPFVVGRSRNFRYAVG</sequence>
<evidence type="ECO:0000256" key="1">
    <source>
        <dbReference type="ARBA" id="ARBA00001974"/>
    </source>
</evidence>
<proteinExistence type="inferred from homology"/>
<name>A0A1I6E1R3_9PSEU</name>
<organism evidence="7 8">
    <name type="scientific">Lentzea waywayandensis</name>
    <dbReference type="NCBI Taxonomy" id="84724"/>
    <lineage>
        <taxon>Bacteria</taxon>
        <taxon>Bacillati</taxon>
        <taxon>Actinomycetota</taxon>
        <taxon>Actinomycetes</taxon>
        <taxon>Pseudonocardiales</taxon>
        <taxon>Pseudonocardiaceae</taxon>
        <taxon>Lentzea</taxon>
    </lineage>
</organism>
<gene>
    <name evidence="7" type="ORF">SAMN04488564_103595</name>
</gene>
<dbReference type="AlphaFoldDB" id="A0A1I6E1R3"/>
<evidence type="ECO:0000259" key="6">
    <source>
        <dbReference type="PROSITE" id="PS51387"/>
    </source>
</evidence>
<dbReference type="OrthoDB" id="5169292at2"/>
<dbReference type="Gene3D" id="3.30.43.10">
    <property type="entry name" value="Uridine Diphospho-n-acetylenolpyruvylglucosamine Reductase, domain 2"/>
    <property type="match status" value="1"/>
</dbReference>
<evidence type="ECO:0000256" key="2">
    <source>
        <dbReference type="ARBA" id="ARBA00005466"/>
    </source>
</evidence>
<dbReference type="STRING" id="84724.SAMN04488564_103595"/>
<dbReference type="PROSITE" id="PS51387">
    <property type="entry name" value="FAD_PCMH"/>
    <property type="match status" value="1"/>
</dbReference>
<keyword evidence="8" id="KW-1185">Reference proteome</keyword>
<dbReference type="GO" id="GO:0071949">
    <property type="term" value="F:FAD binding"/>
    <property type="evidence" value="ECO:0007669"/>
    <property type="project" value="InterPro"/>
</dbReference>
<dbReference type="Proteomes" id="UP000198583">
    <property type="component" value="Unassembled WGS sequence"/>
</dbReference>
<protein>
    <submittedName>
        <fullName evidence="7">FAD binding domain-containing protein</fullName>
    </submittedName>
</protein>
<dbReference type="PANTHER" id="PTHR42973">
    <property type="entry name" value="BINDING OXIDOREDUCTASE, PUTATIVE (AFU_ORTHOLOGUE AFUA_1G17690)-RELATED"/>
    <property type="match status" value="1"/>
</dbReference>
<keyword evidence="5" id="KW-0560">Oxidoreductase</keyword>
<dbReference type="Pfam" id="PF01565">
    <property type="entry name" value="FAD_binding_4"/>
    <property type="match status" value="1"/>
</dbReference>
<keyword evidence="4" id="KW-0274">FAD</keyword>
<dbReference type="SUPFAM" id="SSF56176">
    <property type="entry name" value="FAD-binding/transporter-associated domain-like"/>
    <property type="match status" value="1"/>
</dbReference>
<evidence type="ECO:0000313" key="7">
    <source>
        <dbReference type="EMBL" id="SFR11512.1"/>
    </source>
</evidence>
<dbReference type="InterPro" id="IPR006094">
    <property type="entry name" value="Oxid_FAD_bind_N"/>
</dbReference>
<dbReference type="Gene3D" id="3.40.462.20">
    <property type="match status" value="1"/>
</dbReference>
<evidence type="ECO:0000313" key="8">
    <source>
        <dbReference type="Proteomes" id="UP000198583"/>
    </source>
</evidence>
<dbReference type="EMBL" id="FOYL01000003">
    <property type="protein sequence ID" value="SFR11512.1"/>
    <property type="molecule type" value="Genomic_DNA"/>
</dbReference>
<comment type="cofactor">
    <cofactor evidence="1">
        <name>FAD</name>
        <dbReference type="ChEBI" id="CHEBI:57692"/>
    </cofactor>
</comment>
<evidence type="ECO:0000256" key="4">
    <source>
        <dbReference type="ARBA" id="ARBA00022827"/>
    </source>
</evidence>
<dbReference type="PANTHER" id="PTHR42973:SF39">
    <property type="entry name" value="FAD-BINDING PCMH-TYPE DOMAIN-CONTAINING PROTEIN"/>
    <property type="match status" value="1"/>
</dbReference>
<evidence type="ECO:0000256" key="3">
    <source>
        <dbReference type="ARBA" id="ARBA00022630"/>
    </source>
</evidence>
<keyword evidence="3" id="KW-0285">Flavoprotein</keyword>
<dbReference type="InterPro" id="IPR050416">
    <property type="entry name" value="FAD-linked_Oxidoreductase"/>
</dbReference>
<feature type="domain" description="FAD-binding PCMH-type" evidence="6">
    <location>
        <begin position="24"/>
        <end position="215"/>
    </location>
</feature>